<feature type="transmembrane region" description="Helical" evidence="1">
    <location>
        <begin position="124"/>
        <end position="142"/>
    </location>
</feature>
<feature type="transmembrane region" description="Helical" evidence="1">
    <location>
        <begin position="250"/>
        <end position="268"/>
    </location>
</feature>
<dbReference type="Proteomes" id="UP001162960">
    <property type="component" value="Chromosome"/>
</dbReference>
<dbReference type="KEGG" id="btho:Btheta7330_02917"/>
<evidence type="ECO:0000313" key="8">
    <source>
        <dbReference type="Proteomes" id="UP000284785"/>
    </source>
</evidence>
<keyword evidence="1" id="KW-1133">Transmembrane helix</keyword>
<dbReference type="EMBL" id="WCRY01000053">
    <property type="protein sequence ID" value="KAB4469924.1"/>
    <property type="molecule type" value="Genomic_DNA"/>
</dbReference>
<evidence type="ECO:0000313" key="5">
    <source>
        <dbReference type="EMBL" id="MDC2239082.1"/>
    </source>
</evidence>
<evidence type="ECO:0000256" key="1">
    <source>
        <dbReference type="SAM" id="Phobius"/>
    </source>
</evidence>
<feature type="transmembrane region" description="Helical" evidence="1">
    <location>
        <begin position="443"/>
        <end position="463"/>
    </location>
</feature>
<proteinExistence type="predicted"/>
<dbReference type="EMBL" id="JAQNVG010000074">
    <property type="protein sequence ID" value="MDC2239082.1"/>
    <property type="molecule type" value="Genomic_DNA"/>
</dbReference>
<sequence>MNNNSTRASSLDALRGYAILTMVLSGSVAWGVLPGWMYHAQVGPRSNFVFDGSIYGITWVDLVFPFFLFAMGAAFPFSIGNKYRKGSSRRRIIYDSLLRGFRLTFFAIFIQHIYPWVVSSPQDVRSWLIALGGFALMFPMFMRIPFKMPEYVRMLIKILAYATGVFMLLNINYADGRTFSLGYSNIIILVLANMAIFGSLIYTLTINKPWIRIAILPFIMAVFLGNENAESWNHSLMAFSPLPWMYKCSYLKYLFIVIPGSIAGEYLHEWLHCKNTMPVNDNKDERKRMPWILLLTIGLIVFNLYGLYMRYLILNLVGTIAILCVLYILLQVEGKNTGYWYKLFRAGTYLILLGLAFEAYEGGIRKDPSTYSYYFLASGLAFMAMIAFSIMCDIYSWSRLTRPLEYAGQNPMIAYVSTQLVVLPLLNLAGLGTYLSYLDQNAWLGFLRGVIITSLALLITILFTKLKCFWRT</sequence>
<feature type="transmembrane region" description="Helical" evidence="1">
    <location>
        <begin position="289"/>
        <end position="306"/>
    </location>
</feature>
<evidence type="ECO:0000313" key="3">
    <source>
        <dbReference type="EMBL" id="KAB4304180.1"/>
    </source>
</evidence>
<dbReference type="EMBL" id="CP083685">
    <property type="protein sequence ID" value="UYU93147.1"/>
    <property type="molecule type" value="Genomic_DNA"/>
</dbReference>
<reference evidence="7" key="3">
    <citation type="submission" date="2021-06" db="EMBL/GenBank/DDBJ databases">
        <title>Interrogation of the integrated mobile genetic elements in gut-associated Bacteroides with a consensus prediction approach.</title>
        <authorList>
            <person name="Campbell D.E."/>
            <person name="Leigh J.R."/>
            <person name="Kim T."/>
            <person name="England W."/>
            <person name="Whitaker R.J."/>
            <person name="Degnan P.H."/>
        </authorList>
    </citation>
    <scope>NUCLEOTIDE SEQUENCE</scope>
    <source>
        <strain evidence="7">VPI-3443</strain>
    </source>
</reference>
<dbReference type="Proteomes" id="UP001217776">
    <property type="component" value="Unassembled WGS sequence"/>
</dbReference>
<dbReference type="Pfam" id="PF16401">
    <property type="entry name" value="DUF5009"/>
    <property type="match status" value="1"/>
</dbReference>
<feature type="transmembrane region" description="Helical" evidence="1">
    <location>
        <begin position="154"/>
        <end position="174"/>
    </location>
</feature>
<feature type="transmembrane region" description="Helical" evidence="1">
    <location>
        <begin position="312"/>
        <end position="330"/>
    </location>
</feature>
<dbReference type="Proteomes" id="UP000284785">
    <property type="component" value="Unassembled WGS sequence"/>
</dbReference>
<dbReference type="RefSeq" id="WP_008760734.1">
    <property type="nucleotide sequence ID" value="NZ_BAABXH010000002.1"/>
</dbReference>
<keyword evidence="1" id="KW-0812">Transmembrane</keyword>
<evidence type="ECO:0000313" key="9">
    <source>
        <dbReference type="Proteomes" id="UP000436858"/>
    </source>
</evidence>
<protein>
    <submittedName>
        <fullName evidence="6">DUF5009 domain-containing protein</fullName>
    </submittedName>
</protein>
<dbReference type="PANTHER" id="PTHR31061:SF24">
    <property type="entry name" value="LD22376P"/>
    <property type="match status" value="1"/>
</dbReference>
<accession>C6IEW0</accession>
<dbReference type="PANTHER" id="PTHR31061">
    <property type="entry name" value="LD22376P"/>
    <property type="match status" value="1"/>
</dbReference>
<feature type="transmembrane region" description="Helical" evidence="1">
    <location>
        <begin position="372"/>
        <end position="392"/>
    </location>
</feature>
<reference evidence="5" key="4">
    <citation type="submission" date="2022-10" db="EMBL/GenBank/DDBJ databases">
        <title>Human gut microbiome strain richness.</title>
        <authorList>
            <person name="Chen-Liaw A."/>
        </authorList>
    </citation>
    <scope>NUCLEOTIDE SEQUENCE</scope>
    <source>
        <strain evidence="5">1001283st1_A3_1001283B150304_161114</strain>
    </source>
</reference>
<feature type="transmembrane region" description="Helical" evidence="1">
    <location>
        <begin position="209"/>
        <end position="226"/>
    </location>
</feature>
<dbReference type="AlphaFoldDB" id="A0A0P0FPI7"/>
<feature type="domain" description="DUF5009" evidence="2">
    <location>
        <begin position="7"/>
        <end position="267"/>
    </location>
</feature>
<gene>
    <name evidence="6" type="ORF">DW780_28240</name>
    <name evidence="4" type="ORF">GAN91_26940</name>
    <name evidence="3" type="ORF">GAO51_28855</name>
    <name evidence="7" type="ORF">KQP74_11005</name>
    <name evidence="5" type="ORF">PO127_25385</name>
</gene>
<keyword evidence="1" id="KW-0472">Membrane</keyword>
<feature type="transmembrane region" description="Helical" evidence="1">
    <location>
        <begin position="12"/>
        <end position="33"/>
    </location>
</feature>
<evidence type="ECO:0000313" key="6">
    <source>
        <dbReference type="EMBL" id="RHD78909.1"/>
    </source>
</evidence>
<evidence type="ECO:0000313" key="10">
    <source>
        <dbReference type="Proteomes" id="UP000440614"/>
    </source>
</evidence>
<feature type="transmembrane region" description="Helical" evidence="1">
    <location>
        <begin position="100"/>
        <end position="118"/>
    </location>
</feature>
<dbReference type="Proteomes" id="UP000436858">
    <property type="component" value="Unassembled WGS sequence"/>
</dbReference>
<reference evidence="9 10" key="2">
    <citation type="journal article" date="2019" name="Nat. Med.">
        <title>A library of human gut bacterial isolates paired with longitudinal multiomics data enables mechanistic microbiome research.</title>
        <authorList>
            <person name="Poyet M."/>
            <person name="Groussin M."/>
            <person name="Gibbons S.M."/>
            <person name="Avila-Pacheco J."/>
            <person name="Jiang X."/>
            <person name="Kearney S.M."/>
            <person name="Perrotta A.R."/>
            <person name="Berdy B."/>
            <person name="Zhao S."/>
            <person name="Lieberman T.D."/>
            <person name="Swanson P.K."/>
            <person name="Smith M."/>
            <person name="Roesemann S."/>
            <person name="Alexander J.E."/>
            <person name="Rich S.A."/>
            <person name="Livny J."/>
            <person name="Vlamakis H."/>
            <person name="Clish C."/>
            <person name="Bullock K."/>
            <person name="Deik A."/>
            <person name="Scott J."/>
            <person name="Pierce K.A."/>
            <person name="Xavier R.J."/>
            <person name="Alm E.J."/>
        </authorList>
    </citation>
    <scope>NUCLEOTIDE SEQUENCE [LARGE SCALE GENOMIC DNA]</scope>
    <source>
        <strain evidence="4 9">BIOML-A162</strain>
        <strain evidence="3 10">BIOML-A188</strain>
    </source>
</reference>
<evidence type="ECO:0000313" key="7">
    <source>
        <dbReference type="EMBL" id="UYU93147.1"/>
    </source>
</evidence>
<evidence type="ECO:0000259" key="2">
    <source>
        <dbReference type="Pfam" id="PF16401"/>
    </source>
</evidence>
<accession>A0A0P0FPI7</accession>
<reference evidence="6 8" key="1">
    <citation type="submission" date="2018-08" db="EMBL/GenBank/DDBJ databases">
        <title>A genome reference for cultivated species of the human gut microbiota.</title>
        <authorList>
            <person name="Zou Y."/>
            <person name="Xue W."/>
            <person name="Luo G."/>
        </authorList>
    </citation>
    <scope>NUCLEOTIDE SEQUENCE [LARGE SCALE GENOMIC DNA]</scope>
    <source>
        <strain evidence="6 8">AM30-26</strain>
    </source>
</reference>
<dbReference type="EMBL" id="QSJP01000050">
    <property type="protein sequence ID" value="RHD78909.1"/>
    <property type="molecule type" value="Genomic_DNA"/>
</dbReference>
<organism evidence="6 8">
    <name type="scientific">Bacteroides thetaiotaomicron</name>
    <dbReference type="NCBI Taxonomy" id="818"/>
    <lineage>
        <taxon>Bacteria</taxon>
        <taxon>Pseudomonadati</taxon>
        <taxon>Bacteroidota</taxon>
        <taxon>Bacteroidia</taxon>
        <taxon>Bacteroidales</taxon>
        <taxon>Bacteroidaceae</taxon>
        <taxon>Bacteroides</taxon>
    </lineage>
</organism>
<feature type="transmembrane region" description="Helical" evidence="1">
    <location>
        <begin position="180"/>
        <end position="202"/>
    </location>
</feature>
<feature type="transmembrane region" description="Helical" evidence="1">
    <location>
        <begin position="413"/>
        <end position="437"/>
    </location>
</feature>
<name>A0A0P0FPI7_BACT4</name>
<dbReference type="InterPro" id="IPR032176">
    <property type="entry name" value="DUF5009"/>
</dbReference>
<evidence type="ECO:0000313" key="4">
    <source>
        <dbReference type="EMBL" id="KAB4469924.1"/>
    </source>
</evidence>
<dbReference type="Proteomes" id="UP000440614">
    <property type="component" value="Unassembled WGS sequence"/>
</dbReference>
<feature type="transmembrane region" description="Helical" evidence="1">
    <location>
        <begin position="53"/>
        <end position="79"/>
    </location>
</feature>
<feature type="transmembrane region" description="Helical" evidence="1">
    <location>
        <begin position="342"/>
        <end position="360"/>
    </location>
</feature>
<dbReference type="EMBL" id="WCSY01000054">
    <property type="protein sequence ID" value="KAB4304180.1"/>
    <property type="molecule type" value="Genomic_DNA"/>
</dbReference>